<name>A0AA39T605_ACESA</name>
<dbReference type="InterPro" id="IPR036397">
    <property type="entry name" value="RNaseH_sf"/>
</dbReference>
<sequence length="307" mass="35205">MEEIKKKIQACGDRLVIWNGEKRMEFKRDIVARRKALREFSNINRPLSWKKLAVLEEKLNKAVNTEERLSKGELELFCVTIWKVWCTRNDWMHNGRKYDMSEMVWWSRNYIDEIRRVQPNGEKDVVNNGRSSEVVEACWRPPDHGMLKINYDARMDKRRRRVGFGIIVRDEVGKVLRCWAQGCEANYDIDSANAMAIYKGLMVGRDMGLVNFTVESDSEVVIKHIVNGDNSDVVHGSILDSIQGLVSDTRNVVFNCVLSKANMVAYALAIEALRVKDVVVWKEDAPVCIRAQIKNDQRSFGAGSGCC</sequence>
<dbReference type="CDD" id="cd06222">
    <property type="entry name" value="RNase_H_like"/>
    <property type="match status" value="1"/>
</dbReference>
<reference evidence="2" key="2">
    <citation type="submission" date="2023-06" db="EMBL/GenBank/DDBJ databases">
        <authorList>
            <person name="Swenson N.G."/>
            <person name="Wegrzyn J.L."/>
            <person name="Mcevoy S.L."/>
        </authorList>
    </citation>
    <scope>NUCLEOTIDE SEQUENCE</scope>
    <source>
        <strain evidence="2">NS2018</strain>
        <tissue evidence="2">Leaf</tissue>
    </source>
</reference>
<evidence type="ECO:0000313" key="2">
    <source>
        <dbReference type="EMBL" id="KAK0601413.1"/>
    </source>
</evidence>
<dbReference type="Pfam" id="PF13456">
    <property type="entry name" value="RVT_3"/>
    <property type="match status" value="1"/>
</dbReference>
<dbReference type="Proteomes" id="UP001168877">
    <property type="component" value="Unassembled WGS sequence"/>
</dbReference>
<dbReference type="EMBL" id="JAUESC010000003">
    <property type="protein sequence ID" value="KAK0601413.1"/>
    <property type="molecule type" value="Genomic_DNA"/>
</dbReference>
<dbReference type="Gene3D" id="3.30.420.10">
    <property type="entry name" value="Ribonuclease H-like superfamily/Ribonuclease H"/>
    <property type="match status" value="1"/>
</dbReference>
<gene>
    <name evidence="2" type="ORF">LWI29_024060</name>
</gene>
<dbReference type="PANTHER" id="PTHR47074">
    <property type="entry name" value="BNAC02G40300D PROTEIN"/>
    <property type="match status" value="1"/>
</dbReference>
<dbReference type="InterPro" id="IPR012337">
    <property type="entry name" value="RNaseH-like_sf"/>
</dbReference>
<comment type="caution">
    <text evidence="2">The sequence shown here is derived from an EMBL/GenBank/DDBJ whole genome shotgun (WGS) entry which is preliminary data.</text>
</comment>
<dbReference type="PANTHER" id="PTHR47074:SF48">
    <property type="entry name" value="POLYNUCLEOTIDYL TRANSFERASE, RIBONUCLEASE H-LIKE SUPERFAMILY PROTEIN"/>
    <property type="match status" value="1"/>
</dbReference>
<dbReference type="InterPro" id="IPR002156">
    <property type="entry name" value="RNaseH_domain"/>
</dbReference>
<protein>
    <recommendedName>
        <fullName evidence="1">RNase H type-1 domain-containing protein</fullName>
    </recommendedName>
</protein>
<dbReference type="AlphaFoldDB" id="A0AA39T605"/>
<dbReference type="InterPro" id="IPR052929">
    <property type="entry name" value="RNase_H-like_EbsB-rel"/>
</dbReference>
<accession>A0AA39T605</accession>
<evidence type="ECO:0000259" key="1">
    <source>
        <dbReference type="Pfam" id="PF13456"/>
    </source>
</evidence>
<dbReference type="SUPFAM" id="SSF53098">
    <property type="entry name" value="Ribonuclease H-like"/>
    <property type="match status" value="1"/>
</dbReference>
<feature type="domain" description="RNase H type-1" evidence="1">
    <location>
        <begin position="150"/>
        <end position="270"/>
    </location>
</feature>
<evidence type="ECO:0000313" key="3">
    <source>
        <dbReference type="Proteomes" id="UP001168877"/>
    </source>
</evidence>
<dbReference type="GO" id="GO:0004523">
    <property type="term" value="F:RNA-DNA hybrid ribonuclease activity"/>
    <property type="evidence" value="ECO:0007669"/>
    <property type="project" value="InterPro"/>
</dbReference>
<proteinExistence type="predicted"/>
<dbReference type="GO" id="GO:0003676">
    <property type="term" value="F:nucleic acid binding"/>
    <property type="evidence" value="ECO:0007669"/>
    <property type="project" value="InterPro"/>
</dbReference>
<organism evidence="2 3">
    <name type="scientific">Acer saccharum</name>
    <name type="common">Sugar maple</name>
    <dbReference type="NCBI Taxonomy" id="4024"/>
    <lineage>
        <taxon>Eukaryota</taxon>
        <taxon>Viridiplantae</taxon>
        <taxon>Streptophyta</taxon>
        <taxon>Embryophyta</taxon>
        <taxon>Tracheophyta</taxon>
        <taxon>Spermatophyta</taxon>
        <taxon>Magnoliopsida</taxon>
        <taxon>eudicotyledons</taxon>
        <taxon>Gunneridae</taxon>
        <taxon>Pentapetalae</taxon>
        <taxon>rosids</taxon>
        <taxon>malvids</taxon>
        <taxon>Sapindales</taxon>
        <taxon>Sapindaceae</taxon>
        <taxon>Hippocastanoideae</taxon>
        <taxon>Acereae</taxon>
        <taxon>Acer</taxon>
    </lineage>
</organism>
<dbReference type="InterPro" id="IPR044730">
    <property type="entry name" value="RNase_H-like_dom_plant"/>
</dbReference>
<reference evidence="2" key="1">
    <citation type="journal article" date="2022" name="Plant J.">
        <title>Strategies of tolerance reflected in two North American maple genomes.</title>
        <authorList>
            <person name="McEvoy S.L."/>
            <person name="Sezen U.U."/>
            <person name="Trouern-Trend A."/>
            <person name="McMahon S.M."/>
            <person name="Schaberg P.G."/>
            <person name="Yang J."/>
            <person name="Wegrzyn J.L."/>
            <person name="Swenson N.G."/>
        </authorList>
    </citation>
    <scope>NUCLEOTIDE SEQUENCE</scope>
    <source>
        <strain evidence="2">NS2018</strain>
    </source>
</reference>
<keyword evidence="3" id="KW-1185">Reference proteome</keyword>